<evidence type="ECO:0000313" key="2">
    <source>
        <dbReference type="Proteomes" id="UP001165082"/>
    </source>
</evidence>
<organism evidence="1 2">
    <name type="scientific">Triparma retinervis</name>
    <dbReference type="NCBI Taxonomy" id="2557542"/>
    <lineage>
        <taxon>Eukaryota</taxon>
        <taxon>Sar</taxon>
        <taxon>Stramenopiles</taxon>
        <taxon>Ochrophyta</taxon>
        <taxon>Bolidophyceae</taxon>
        <taxon>Parmales</taxon>
        <taxon>Triparmaceae</taxon>
        <taxon>Triparma</taxon>
    </lineage>
</organism>
<comment type="caution">
    <text evidence="1">The sequence shown here is derived from an EMBL/GenBank/DDBJ whole genome shotgun (WGS) entry which is preliminary data.</text>
</comment>
<accession>A0A9W6ZAE6</accession>
<dbReference type="EMBL" id="BRXZ01004299">
    <property type="protein sequence ID" value="GMH46525.1"/>
    <property type="molecule type" value="Genomic_DNA"/>
</dbReference>
<proteinExistence type="predicted"/>
<keyword evidence="2" id="KW-1185">Reference proteome</keyword>
<protein>
    <submittedName>
        <fullName evidence="1">Uncharacterized protein</fullName>
    </submittedName>
</protein>
<reference evidence="1" key="1">
    <citation type="submission" date="2022-07" db="EMBL/GenBank/DDBJ databases">
        <title>Genome analysis of Parmales, a sister group of diatoms, reveals the evolutionary specialization of diatoms from phago-mixotrophs to photoautotrophs.</title>
        <authorList>
            <person name="Ban H."/>
            <person name="Sato S."/>
            <person name="Yoshikawa S."/>
            <person name="Kazumasa Y."/>
            <person name="Nakamura Y."/>
            <person name="Ichinomiya M."/>
            <person name="Saitoh K."/>
            <person name="Sato N."/>
            <person name="Blanc-Mathieu R."/>
            <person name="Endo H."/>
            <person name="Kuwata A."/>
            <person name="Ogata H."/>
        </authorList>
    </citation>
    <scope>NUCLEOTIDE SEQUENCE</scope>
</reference>
<feature type="non-terminal residue" evidence="1">
    <location>
        <position position="1"/>
    </location>
</feature>
<dbReference type="Proteomes" id="UP001165082">
    <property type="component" value="Unassembled WGS sequence"/>
</dbReference>
<name>A0A9W6ZAE6_9STRA</name>
<evidence type="ECO:0000313" key="1">
    <source>
        <dbReference type="EMBL" id="GMH46525.1"/>
    </source>
</evidence>
<gene>
    <name evidence="1" type="ORF">TrRE_jg3500</name>
</gene>
<sequence>QYIVMAKEDKERYDNELKVYLEGTKDVALPEAPKSVEASDKPSIYVHDPIDINGNGNILFQAVDPKLLVVMPRERRAQFEQKLAEFVAEQAKEMRKANVKKVDELFIKRGDKCIALAKELGGEVLPITSQKCKLGFRNIDYVQKMSERIARKAPIAKLHSETSNLETKKKVEEKTGKVLALSNKILRAVTEGSDVPWVKDFIPNQYMYPPNSLSPEYALVLGNVPKKHLHTPKIPIPTLAQAGPCGGVSQGNDLIAHDPSHGGCARMQTMHEDWVFFATNQTANMHCNIHPDDDGDDAFDNRRDEEDVTNNPLLGFTGIRIVTYSLKAIDKGLVLARLEEERMRTKKKEAREAEEEEQDGKKGNGFVWTLLKKLLMFDKKHCNDEGTSPEQTRVFTDRLIEELRKVDKDRVETLLQAGGEGRGGEEV</sequence>
<dbReference type="AlphaFoldDB" id="A0A9W6ZAE6"/>